<gene>
    <name evidence="1" type="ORF">ERS852480_05275</name>
</gene>
<protein>
    <submittedName>
        <fullName evidence="1">Uncharacterized protein</fullName>
    </submittedName>
</protein>
<proteinExistence type="predicted"/>
<evidence type="ECO:0000313" key="2">
    <source>
        <dbReference type="Proteomes" id="UP000095512"/>
    </source>
</evidence>
<dbReference type="EMBL" id="CZAB01000137">
    <property type="protein sequence ID" value="CUQ26005.1"/>
    <property type="molecule type" value="Genomic_DNA"/>
</dbReference>
<dbReference type="AlphaFoldDB" id="A0A174V1U8"/>
<dbReference type="Proteomes" id="UP000095512">
    <property type="component" value="Unassembled WGS sequence"/>
</dbReference>
<name>A0A174V1U8_9FIRM</name>
<dbReference type="RefSeq" id="WP_057573202.1">
    <property type="nucleotide sequence ID" value="NZ_CZAB01000137.1"/>
</dbReference>
<organism evidence="1 2">
    <name type="scientific">Enterocloster clostridioformis</name>
    <dbReference type="NCBI Taxonomy" id="1531"/>
    <lineage>
        <taxon>Bacteria</taxon>
        <taxon>Bacillati</taxon>
        <taxon>Bacillota</taxon>
        <taxon>Clostridia</taxon>
        <taxon>Lachnospirales</taxon>
        <taxon>Lachnospiraceae</taxon>
        <taxon>Enterocloster</taxon>
    </lineage>
</organism>
<sequence length="153" mass="18021">MSITYNFQINITKRKENSLSSTDIIESLIEAGWSLFSENNLIIYTDVGDDDDFNFLSKPMNKREYYDIVNKKQRNKETIALALFRSENNCRYRIDVIITITSVFEVLISPDDATRKMLSNDLKILDVNWYISRIIPYLTNEKMLVENFSFSQY</sequence>
<reference evidence="1 2" key="1">
    <citation type="submission" date="2015-09" db="EMBL/GenBank/DDBJ databases">
        <authorList>
            <consortium name="Pathogen Informatics"/>
        </authorList>
    </citation>
    <scope>NUCLEOTIDE SEQUENCE [LARGE SCALE GENOMIC DNA]</scope>
    <source>
        <strain evidence="1 2">2789STDY5834865</strain>
    </source>
</reference>
<accession>A0A174V1U8</accession>
<evidence type="ECO:0000313" key="1">
    <source>
        <dbReference type="EMBL" id="CUQ26005.1"/>
    </source>
</evidence>